<protein>
    <submittedName>
        <fullName evidence="2">Uncharacterized protein LOC105121582</fullName>
    </submittedName>
</protein>
<feature type="compositionally biased region" description="Basic and acidic residues" evidence="1">
    <location>
        <begin position="18"/>
        <end position="39"/>
    </location>
</feature>
<feature type="region of interest" description="Disordered" evidence="1">
    <location>
        <begin position="18"/>
        <end position="45"/>
    </location>
</feature>
<organism evidence="2">
    <name type="scientific">Rhizophora mucronata</name>
    <name type="common">Asiatic mangrove</name>
    <dbReference type="NCBI Taxonomy" id="61149"/>
    <lineage>
        <taxon>Eukaryota</taxon>
        <taxon>Viridiplantae</taxon>
        <taxon>Streptophyta</taxon>
        <taxon>Embryophyta</taxon>
        <taxon>Tracheophyta</taxon>
        <taxon>Spermatophyta</taxon>
        <taxon>Magnoliopsida</taxon>
        <taxon>eudicotyledons</taxon>
        <taxon>Gunneridae</taxon>
        <taxon>Pentapetalae</taxon>
        <taxon>rosids</taxon>
        <taxon>fabids</taxon>
        <taxon>Malpighiales</taxon>
        <taxon>Rhizophoraceae</taxon>
        <taxon>Rhizophora</taxon>
    </lineage>
</organism>
<dbReference type="AlphaFoldDB" id="A0A2P2J712"/>
<dbReference type="EMBL" id="GGEC01008782">
    <property type="protein sequence ID" value="MBW89265.1"/>
    <property type="molecule type" value="Transcribed_RNA"/>
</dbReference>
<sequence>MRFLKRIAGFLGFVRDDGGQELRDHQSEEDNDNDGDHDYLHHHRQQPQAGFKFQETGLPRKGFSVPVQVAVDRPCLRPVLLPCTSGDGGVQGLKWYTKRLRMDEDGDVADEFLDEVLPEESNVNDQHKPLPRFKVNYNTRPVKIKKQVMTQDGKIQQCVEYQGRLQWV</sequence>
<proteinExistence type="predicted"/>
<accession>A0A2P2J712</accession>
<dbReference type="PANTHER" id="PTHR35750:SF1">
    <property type="entry name" value="PHOSPHOLIPID HYDROPEROXIDE GLUTATHIONE PEROXIDASE"/>
    <property type="match status" value="1"/>
</dbReference>
<name>A0A2P2J712_RHIMU</name>
<evidence type="ECO:0000313" key="2">
    <source>
        <dbReference type="EMBL" id="MBW89265.1"/>
    </source>
</evidence>
<dbReference type="PANTHER" id="PTHR35750">
    <property type="entry name" value="PHOSPHOLIPID HYDROPEROXIDE GLUTATHIONE PEROXIDASE"/>
    <property type="match status" value="1"/>
</dbReference>
<reference evidence="2" key="1">
    <citation type="submission" date="2018-02" db="EMBL/GenBank/DDBJ databases">
        <title>Rhizophora mucronata_Transcriptome.</title>
        <authorList>
            <person name="Meera S.P."/>
            <person name="Sreeshan A."/>
            <person name="Augustine A."/>
        </authorList>
    </citation>
    <scope>NUCLEOTIDE SEQUENCE</scope>
    <source>
        <tissue evidence="2">Leaf</tissue>
    </source>
</reference>
<evidence type="ECO:0000256" key="1">
    <source>
        <dbReference type="SAM" id="MobiDB-lite"/>
    </source>
</evidence>